<evidence type="ECO:0000313" key="1">
    <source>
        <dbReference type="EMBL" id="EXJ55787.1"/>
    </source>
</evidence>
<organism evidence="1 2">
    <name type="scientific">Cladophialophora yegresii CBS 114405</name>
    <dbReference type="NCBI Taxonomy" id="1182544"/>
    <lineage>
        <taxon>Eukaryota</taxon>
        <taxon>Fungi</taxon>
        <taxon>Dikarya</taxon>
        <taxon>Ascomycota</taxon>
        <taxon>Pezizomycotina</taxon>
        <taxon>Eurotiomycetes</taxon>
        <taxon>Chaetothyriomycetidae</taxon>
        <taxon>Chaetothyriales</taxon>
        <taxon>Herpotrichiellaceae</taxon>
        <taxon>Cladophialophora</taxon>
    </lineage>
</organism>
<gene>
    <name evidence="1" type="ORF">A1O7_08717</name>
</gene>
<keyword evidence="2" id="KW-1185">Reference proteome</keyword>
<dbReference type="HOGENOM" id="CLU_2739830_0_0_1"/>
<protein>
    <submittedName>
        <fullName evidence="1">Uncharacterized protein</fullName>
    </submittedName>
</protein>
<dbReference type="Gene3D" id="3.20.20.70">
    <property type="entry name" value="Aldolase class I"/>
    <property type="match status" value="1"/>
</dbReference>
<dbReference type="EMBL" id="AMGW01000006">
    <property type="protein sequence ID" value="EXJ55787.1"/>
    <property type="molecule type" value="Genomic_DNA"/>
</dbReference>
<dbReference type="Proteomes" id="UP000019473">
    <property type="component" value="Unassembled WGS sequence"/>
</dbReference>
<dbReference type="SUPFAM" id="SSF51395">
    <property type="entry name" value="FMN-linked oxidoreductases"/>
    <property type="match status" value="1"/>
</dbReference>
<dbReference type="GeneID" id="19183282"/>
<dbReference type="OrthoDB" id="1663137at2759"/>
<dbReference type="InterPro" id="IPR013785">
    <property type="entry name" value="Aldolase_TIM"/>
</dbReference>
<dbReference type="RefSeq" id="XP_007760897.1">
    <property type="nucleotide sequence ID" value="XM_007762707.1"/>
</dbReference>
<dbReference type="VEuPathDB" id="FungiDB:A1O7_08717"/>
<proteinExistence type="predicted"/>
<dbReference type="AlphaFoldDB" id="W9VJC6"/>
<sequence length="71" mass="7517">MDDFGSTSPERAEIVLRIIRAIRDATSKEFCIGIKPSSVDAASSESVSDMIDEIGVIVECGSILRTASNVG</sequence>
<comment type="caution">
    <text evidence="1">The sequence shown here is derived from an EMBL/GenBank/DDBJ whole genome shotgun (WGS) entry which is preliminary data.</text>
</comment>
<dbReference type="STRING" id="1182544.W9VJC6"/>
<evidence type="ECO:0000313" key="2">
    <source>
        <dbReference type="Proteomes" id="UP000019473"/>
    </source>
</evidence>
<reference evidence="1 2" key="1">
    <citation type="submission" date="2013-03" db="EMBL/GenBank/DDBJ databases">
        <title>The Genome Sequence of Cladophialophora yegresii CBS 114405.</title>
        <authorList>
            <consortium name="The Broad Institute Genomics Platform"/>
            <person name="Cuomo C."/>
            <person name="de Hoog S."/>
            <person name="Gorbushina A."/>
            <person name="Walker B."/>
            <person name="Young S.K."/>
            <person name="Zeng Q."/>
            <person name="Gargeya S."/>
            <person name="Fitzgerald M."/>
            <person name="Haas B."/>
            <person name="Abouelleil A."/>
            <person name="Allen A.W."/>
            <person name="Alvarado L."/>
            <person name="Arachchi H.M."/>
            <person name="Berlin A.M."/>
            <person name="Chapman S.B."/>
            <person name="Gainer-Dewar J."/>
            <person name="Goldberg J."/>
            <person name="Griggs A."/>
            <person name="Gujja S."/>
            <person name="Hansen M."/>
            <person name="Howarth C."/>
            <person name="Imamovic A."/>
            <person name="Ireland A."/>
            <person name="Larimer J."/>
            <person name="McCowan C."/>
            <person name="Murphy C."/>
            <person name="Pearson M."/>
            <person name="Poon T.W."/>
            <person name="Priest M."/>
            <person name="Roberts A."/>
            <person name="Saif S."/>
            <person name="Shea T."/>
            <person name="Sisk P."/>
            <person name="Sykes S."/>
            <person name="Wortman J."/>
            <person name="Nusbaum C."/>
            <person name="Birren B."/>
        </authorList>
    </citation>
    <scope>NUCLEOTIDE SEQUENCE [LARGE SCALE GENOMIC DNA]</scope>
    <source>
        <strain evidence="1 2">CBS 114405</strain>
    </source>
</reference>
<accession>W9VJC6</accession>
<name>W9VJC6_9EURO</name>